<keyword evidence="3" id="KW-1185">Reference proteome</keyword>
<sequence length="219" mass="23213">MTGEVCQRRGGNRKAFSNAISLSRGVFGASTQRPHLSTLVSASLLFMIASAPTPPEKPFWRVLEPDGRGCPLAVSDSCFCMIARNPPSVRLALVDDLRVDGGVAGAGVGVEVSWHHHVPTVVAEGAPSWRALGAAAATRRVCQPSQDPVQHLLDDDGDDVEEGVDAADPREDAQEVGELVQLALSLVAQPLPAHQVPEPDRAKGYEAEVERVSVAPPLH</sequence>
<feature type="region of interest" description="Disordered" evidence="1">
    <location>
        <begin position="193"/>
        <end position="219"/>
    </location>
</feature>
<accession>A0A8T2P1I2</accession>
<evidence type="ECO:0000313" key="3">
    <source>
        <dbReference type="Proteomes" id="UP000824540"/>
    </source>
</evidence>
<name>A0A8T2P1I2_9TELE</name>
<dbReference type="EMBL" id="JAFBMS010000013">
    <property type="protein sequence ID" value="KAG9347253.1"/>
    <property type="molecule type" value="Genomic_DNA"/>
</dbReference>
<dbReference type="AlphaFoldDB" id="A0A8T2P1I2"/>
<evidence type="ECO:0000256" key="1">
    <source>
        <dbReference type="SAM" id="MobiDB-lite"/>
    </source>
</evidence>
<dbReference type="Proteomes" id="UP000824540">
    <property type="component" value="Unassembled WGS sequence"/>
</dbReference>
<proteinExistence type="predicted"/>
<organism evidence="2 3">
    <name type="scientific">Albula glossodonta</name>
    <name type="common">roundjaw bonefish</name>
    <dbReference type="NCBI Taxonomy" id="121402"/>
    <lineage>
        <taxon>Eukaryota</taxon>
        <taxon>Metazoa</taxon>
        <taxon>Chordata</taxon>
        <taxon>Craniata</taxon>
        <taxon>Vertebrata</taxon>
        <taxon>Euteleostomi</taxon>
        <taxon>Actinopterygii</taxon>
        <taxon>Neopterygii</taxon>
        <taxon>Teleostei</taxon>
        <taxon>Albuliformes</taxon>
        <taxon>Albulidae</taxon>
        <taxon>Albula</taxon>
    </lineage>
</organism>
<gene>
    <name evidence="2" type="ORF">JZ751_004820</name>
</gene>
<protein>
    <submittedName>
        <fullName evidence="2">Uncharacterized protein</fullName>
    </submittedName>
</protein>
<evidence type="ECO:0000313" key="2">
    <source>
        <dbReference type="EMBL" id="KAG9347253.1"/>
    </source>
</evidence>
<reference evidence="2" key="1">
    <citation type="thesis" date="2021" institute="BYU ScholarsArchive" country="Provo, UT, USA">
        <title>Applications of and Algorithms for Genome Assembly and Genomic Analyses with an Emphasis on Marine Teleosts.</title>
        <authorList>
            <person name="Pickett B.D."/>
        </authorList>
    </citation>
    <scope>NUCLEOTIDE SEQUENCE</scope>
    <source>
        <strain evidence="2">HI-2016</strain>
    </source>
</reference>
<comment type="caution">
    <text evidence="2">The sequence shown here is derived from an EMBL/GenBank/DDBJ whole genome shotgun (WGS) entry which is preliminary data.</text>
</comment>
<feature type="compositionally biased region" description="Basic and acidic residues" evidence="1">
    <location>
        <begin position="197"/>
        <end position="211"/>
    </location>
</feature>